<dbReference type="GO" id="GO:0043015">
    <property type="term" value="F:gamma-tubulin binding"/>
    <property type="evidence" value="ECO:0007669"/>
    <property type="project" value="TreeGrafter"/>
</dbReference>
<dbReference type="GO" id="GO:0016197">
    <property type="term" value="P:endosomal transport"/>
    <property type="evidence" value="ECO:0007669"/>
    <property type="project" value="TreeGrafter"/>
</dbReference>
<dbReference type="Pfam" id="PF10046">
    <property type="entry name" value="BLOC1_2"/>
    <property type="match status" value="1"/>
</dbReference>
<proteinExistence type="inferred from homology"/>
<dbReference type="PANTHER" id="PTHR46479:SF1">
    <property type="entry name" value="BIOGENESIS OF LYSOSOME-RELATED ORGANELLES COMPLEX 1 SUBUNIT 2"/>
    <property type="match status" value="1"/>
</dbReference>
<dbReference type="GO" id="GO:0000930">
    <property type="term" value="C:gamma-tubulin complex"/>
    <property type="evidence" value="ECO:0007669"/>
    <property type="project" value="TreeGrafter"/>
</dbReference>
<dbReference type="GO" id="GO:0032418">
    <property type="term" value="P:lysosome localization"/>
    <property type="evidence" value="ECO:0007669"/>
    <property type="project" value="TreeGrafter"/>
</dbReference>
<sequence>MKQISGPKRTSKKLLPFVSSSRDRRSVVHAHHEASYHVVDSEYARHRRQELMKYELSGRHGRMERISLFMSSQNRRNSLQTKSGPSLLYSKKTYVPYPSPCRKEETATNLLKRSSGINGVIIKRSYQFTSQSLDNGSKKDRKTNSVHRMEYNKVNSDIVRKKHAMLSRINSAALPKIDSGKVLAKSKMEVVNGNVQFSKEQIEHEEIPKGKLRWILTTEQFQSDEMKANPVEHEDRSDPEAVTVGIRKIMLNSLFNMAKMINERASTSTDIPPTPDSTTAATQVQQLADNMYNKIAAYLQGQIEGTIAEYKLLKNMNNATSQRYDDMKQVASGVAEKLAELNSRYETLRPYLQQIDEIDENTRRLEEAASALDRYVTTLETRFREMQRDGGSPS</sequence>
<dbReference type="InterPro" id="IPR019269">
    <property type="entry name" value="BLOC1_su2"/>
</dbReference>
<reference evidence="2 3" key="2">
    <citation type="submission" date="2018-11" db="EMBL/GenBank/DDBJ databases">
        <authorList>
            <consortium name="Pathogen Informatics"/>
        </authorList>
    </citation>
    <scope>NUCLEOTIDE SEQUENCE [LARGE SCALE GENOMIC DNA]</scope>
</reference>
<comment type="similarity">
    <text evidence="1">Belongs to the BLOC1S2 family.</text>
</comment>
<organism evidence="4">
    <name type="scientific">Onchocerca flexuosa</name>
    <dbReference type="NCBI Taxonomy" id="387005"/>
    <lineage>
        <taxon>Eukaryota</taxon>
        <taxon>Metazoa</taxon>
        <taxon>Ecdysozoa</taxon>
        <taxon>Nematoda</taxon>
        <taxon>Chromadorea</taxon>
        <taxon>Rhabditida</taxon>
        <taxon>Spirurina</taxon>
        <taxon>Spiruromorpha</taxon>
        <taxon>Filarioidea</taxon>
        <taxon>Onchocercidae</taxon>
        <taxon>Onchocerca</taxon>
    </lineage>
</organism>
<reference evidence="4" key="1">
    <citation type="submission" date="2016-06" db="UniProtKB">
        <authorList>
            <consortium name="WormBaseParasite"/>
        </authorList>
    </citation>
    <scope>IDENTIFICATION</scope>
</reference>
<dbReference type="GO" id="GO:0099078">
    <property type="term" value="C:BORC complex"/>
    <property type="evidence" value="ECO:0007669"/>
    <property type="project" value="TreeGrafter"/>
</dbReference>
<dbReference type="WBParaSite" id="OFLC_0001470001-mRNA-1">
    <property type="protein sequence ID" value="OFLC_0001470001-mRNA-1"/>
    <property type="gene ID" value="OFLC_0001470001"/>
</dbReference>
<keyword evidence="3" id="KW-1185">Reference proteome</keyword>
<evidence type="ECO:0000313" key="3">
    <source>
        <dbReference type="Proteomes" id="UP000267606"/>
    </source>
</evidence>
<evidence type="ECO:0000256" key="1">
    <source>
        <dbReference type="ARBA" id="ARBA00008468"/>
    </source>
</evidence>
<accession>A0A183I4M7</accession>
<dbReference type="EMBL" id="UZAJ01041089">
    <property type="protein sequence ID" value="VDP18259.1"/>
    <property type="molecule type" value="Genomic_DNA"/>
</dbReference>
<name>A0A183I4M7_9BILA</name>
<dbReference type="GO" id="GO:0031083">
    <property type="term" value="C:BLOC-1 complex"/>
    <property type="evidence" value="ECO:0007669"/>
    <property type="project" value="TreeGrafter"/>
</dbReference>
<protein>
    <submittedName>
        <fullName evidence="4">BLOC-1-related complex subunit 5</fullName>
    </submittedName>
</protein>
<evidence type="ECO:0000313" key="2">
    <source>
        <dbReference type="EMBL" id="VDP18259.1"/>
    </source>
</evidence>
<dbReference type="AlphaFoldDB" id="A0A183I4M7"/>
<dbReference type="Proteomes" id="UP000267606">
    <property type="component" value="Unassembled WGS sequence"/>
</dbReference>
<dbReference type="STRING" id="387005.A0A183I4M7"/>
<evidence type="ECO:0000313" key="4">
    <source>
        <dbReference type="WBParaSite" id="OFLC_0001470001-mRNA-1"/>
    </source>
</evidence>
<gene>
    <name evidence="2" type="ORF">OFLC_LOCUS14690</name>
</gene>
<dbReference type="PANTHER" id="PTHR46479">
    <property type="entry name" value="BIOGENESIS OF LYSOSOME-RELATED ORGANELLES COMPLEX 1 SUBUNIT 2"/>
    <property type="match status" value="1"/>
</dbReference>